<feature type="domain" description="FBD" evidence="1">
    <location>
        <begin position="380"/>
        <end position="453"/>
    </location>
</feature>
<proteinExistence type="predicted"/>
<sequence>MSGPYIYVRSSKQKHLKRTKNEDRISKLPESLISCILSFLPTKDAVGTSVLSKTWVYRWTSITKLDIDDTFYSPKKKNRGKQNFINFLYRTLLLTKPSSFSLVLVHNHDVTLFNIWISNILIQRVKNLRIVTRFDMSFSAQASHFLFESFCLEELVLNMVSCAIRVTKTYVYFGQLKLLKLSGVLFIYDSVSDFNLCLPVLKVFETTNCAWLKAKRVTLKVPLLESVIIVQDAKSGSYATNNCAIEFSASHLKDFTYRGYDYISHFFKLQDPSSAHNASLTLTVSPCEKNKDTMIESRVVVLLRQFRKMKCLKFDGLQELGQRSVANLPLFGMLSHLDLGSVTGDVLLGLLLKSPILRTLVFEGISKFDQEFLNSAAVPECLTSTLQVVKFGSLYGFEDELCLAKFVMENGLMLERMSFSIGYWQRKSKVIEEFKQKLFSYKKAFSCAIIEFSHDWDVFE</sequence>
<dbReference type="PANTHER" id="PTHR31900:SF32">
    <property type="entry name" value="F-BOX_RNI_FBD-LIKE DOMAIN PROTEIN"/>
    <property type="match status" value="1"/>
</dbReference>
<dbReference type="Pfam" id="PF08387">
    <property type="entry name" value="FBD"/>
    <property type="match status" value="1"/>
</dbReference>
<evidence type="ECO:0000313" key="2">
    <source>
        <dbReference type="EMBL" id="QCE10982.1"/>
    </source>
</evidence>
<dbReference type="InterPro" id="IPR006566">
    <property type="entry name" value="FBD"/>
</dbReference>
<evidence type="ECO:0000313" key="3">
    <source>
        <dbReference type="Proteomes" id="UP000501690"/>
    </source>
</evidence>
<dbReference type="Proteomes" id="UP000501690">
    <property type="component" value="Linkage Group LG10"/>
</dbReference>
<dbReference type="OrthoDB" id="612216at2759"/>
<dbReference type="InterPro" id="IPR036047">
    <property type="entry name" value="F-box-like_dom_sf"/>
</dbReference>
<dbReference type="InterPro" id="IPR050232">
    <property type="entry name" value="FBL13/AtMIF1-like"/>
</dbReference>
<dbReference type="InterPro" id="IPR053781">
    <property type="entry name" value="F-box_AtFBL13-like"/>
</dbReference>
<dbReference type="CDD" id="cd22160">
    <property type="entry name" value="F-box_AtFBL13-like"/>
    <property type="match status" value="1"/>
</dbReference>
<name>A0A4D6NDK7_VIGUN</name>
<dbReference type="PANTHER" id="PTHR31900">
    <property type="entry name" value="F-BOX/RNI SUPERFAMILY PROTEIN-RELATED"/>
    <property type="match status" value="1"/>
</dbReference>
<keyword evidence="3" id="KW-1185">Reference proteome</keyword>
<organism evidence="2 3">
    <name type="scientific">Vigna unguiculata</name>
    <name type="common">Cowpea</name>
    <dbReference type="NCBI Taxonomy" id="3917"/>
    <lineage>
        <taxon>Eukaryota</taxon>
        <taxon>Viridiplantae</taxon>
        <taxon>Streptophyta</taxon>
        <taxon>Embryophyta</taxon>
        <taxon>Tracheophyta</taxon>
        <taxon>Spermatophyta</taxon>
        <taxon>Magnoliopsida</taxon>
        <taxon>eudicotyledons</taxon>
        <taxon>Gunneridae</taxon>
        <taxon>Pentapetalae</taxon>
        <taxon>rosids</taxon>
        <taxon>fabids</taxon>
        <taxon>Fabales</taxon>
        <taxon>Fabaceae</taxon>
        <taxon>Papilionoideae</taxon>
        <taxon>50 kb inversion clade</taxon>
        <taxon>NPAAA clade</taxon>
        <taxon>indigoferoid/millettioid clade</taxon>
        <taxon>Phaseoleae</taxon>
        <taxon>Vigna</taxon>
    </lineage>
</organism>
<accession>A0A4D6NDK7</accession>
<dbReference type="Gene3D" id="1.20.1280.50">
    <property type="match status" value="1"/>
</dbReference>
<gene>
    <name evidence="2" type="ORF">DEO72_LG10g2215</name>
</gene>
<reference evidence="2 3" key="1">
    <citation type="submission" date="2019-04" db="EMBL/GenBank/DDBJ databases">
        <title>An improved genome assembly and genetic linkage map for asparagus bean, Vigna unguiculata ssp. sesquipedialis.</title>
        <authorList>
            <person name="Xia Q."/>
            <person name="Zhang R."/>
            <person name="Dong Y."/>
        </authorList>
    </citation>
    <scope>NUCLEOTIDE SEQUENCE [LARGE SCALE GENOMIC DNA]</scope>
    <source>
        <tissue evidence="2">Leaf</tissue>
    </source>
</reference>
<dbReference type="Pfam" id="PF00646">
    <property type="entry name" value="F-box"/>
    <property type="match status" value="1"/>
</dbReference>
<dbReference type="InterPro" id="IPR001810">
    <property type="entry name" value="F-box_dom"/>
</dbReference>
<evidence type="ECO:0000259" key="1">
    <source>
        <dbReference type="SMART" id="SM00579"/>
    </source>
</evidence>
<dbReference type="EMBL" id="CP039354">
    <property type="protein sequence ID" value="QCE10982.1"/>
    <property type="molecule type" value="Genomic_DNA"/>
</dbReference>
<dbReference type="SMART" id="SM00579">
    <property type="entry name" value="FBD"/>
    <property type="match status" value="1"/>
</dbReference>
<dbReference type="AlphaFoldDB" id="A0A4D6NDK7"/>
<dbReference type="SUPFAM" id="SSF81383">
    <property type="entry name" value="F-box domain"/>
    <property type="match status" value="1"/>
</dbReference>
<dbReference type="Gramene" id="Vigun05g175300.1.v1.2">
    <property type="protein sequence ID" value="Vigun05g175300.1.v1.2"/>
    <property type="gene ID" value="Vigun05g175300.v1.2"/>
</dbReference>
<protein>
    <recommendedName>
        <fullName evidence="1">FBD domain-containing protein</fullName>
    </recommendedName>
</protein>